<keyword evidence="3 7" id="KW-0378">Hydrolase</keyword>
<proteinExistence type="inferred from homology"/>
<dbReference type="EMBL" id="CALNXI010000030">
    <property type="protein sequence ID" value="CAH3015882.1"/>
    <property type="molecule type" value="Genomic_DNA"/>
</dbReference>
<keyword evidence="4 7" id="KW-0442">Lipid degradation</keyword>
<protein>
    <recommendedName>
        <fullName evidence="7">Phospholipase B-like</fullName>
        <ecNumber evidence="7">3.1.1.-</ecNumber>
    </recommendedName>
</protein>
<keyword evidence="9" id="KW-1185">Reference proteome</keyword>
<keyword evidence="5 7" id="KW-0443">Lipid metabolism</keyword>
<name>A0ABN8LI66_9CNID</name>
<dbReference type="EC" id="3.1.1.-" evidence="7"/>
<feature type="chain" id="PRO_5044994820" description="Phospholipase B-like" evidence="7">
    <location>
        <begin position="29"/>
        <end position="563"/>
    </location>
</feature>
<dbReference type="InterPro" id="IPR007000">
    <property type="entry name" value="PLipase_B-like"/>
</dbReference>
<comment type="caution">
    <text evidence="8">The sequence shown here is derived from an EMBL/GenBank/DDBJ whole genome shotgun (WGS) entry which is preliminary data.</text>
</comment>
<organism evidence="8 9">
    <name type="scientific">Porites evermanni</name>
    <dbReference type="NCBI Taxonomy" id="104178"/>
    <lineage>
        <taxon>Eukaryota</taxon>
        <taxon>Metazoa</taxon>
        <taxon>Cnidaria</taxon>
        <taxon>Anthozoa</taxon>
        <taxon>Hexacorallia</taxon>
        <taxon>Scleractinia</taxon>
        <taxon>Fungiina</taxon>
        <taxon>Poritidae</taxon>
        <taxon>Porites</taxon>
    </lineage>
</organism>
<sequence length="563" mass="63386">MGSWGEPRRFLILIVSLAVCLNIIDVKGEGKLACVVQNTDDKTLQVKLGCDSYASEPRAVYVAWGKFGDEIHSTGWSFLEVHSNGSYPDMTQAMAVGMTEGFLTGELIYKAYQNTLAGYCDSEPEFCMKLGRFLGENEKWMMAQITSNPGDKYWYQVKLILAQLEGLKKGYGANASLPSISDFAFLLMQAALDLPALEEVLGKKNIHHVIGSGHCSALIKLLPGNEDLFISHVTWDSYSGMLRVFKLYDIPVSVSGDNGDIIAGRKQSFSSYPASMTSSDDFYMLSSGMVSQETSIENSNPDLWKYVTETGIVLEWIRSIVANRLASTSEEWAYLFSKYNSGTYNNQWMVLDYKRFTPGENIKPGTLWILEQLPGIIESADMSVFLQESTYWASYNIPYFPYIYNISGTMASYKKFGAFFSYADCPRGQIFKRDHSKVVDMETMMKLMRHKLFWYFRYNDFKHEPLSRCNCTPPYSGANGISARSDLNPADGKYPISALGHRKSGGTDAKITNSKMMKELQCMAVSGPTHDQQPVFKWSTSGWKRPMGHPDAWNFEPVMVSWE</sequence>
<evidence type="ECO:0000256" key="6">
    <source>
        <dbReference type="ARBA" id="ARBA00023180"/>
    </source>
</evidence>
<evidence type="ECO:0000256" key="2">
    <source>
        <dbReference type="ARBA" id="ARBA00022729"/>
    </source>
</evidence>
<keyword evidence="2 7" id="KW-0732">Signal</keyword>
<evidence type="ECO:0000256" key="3">
    <source>
        <dbReference type="ARBA" id="ARBA00022801"/>
    </source>
</evidence>
<gene>
    <name evidence="8" type="ORF">PEVE_00022578</name>
</gene>
<evidence type="ECO:0000256" key="1">
    <source>
        <dbReference type="ARBA" id="ARBA00007835"/>
    </source>
</evidence>
<dbReference type="PANTHER" id="PTHR12370:SF3">
    <property type="entry name" value="PHOSPHOLIPASE B-LIKE 2-RELATED"/>
    <property type="match status" value="1"/>
</dbReference>
<keyword evidence="6" id="KW-0325">Glycoprotein</keyword>
<evidence type="ECO:0000256" key="4">
    <source>
        <dbReference type="ARBA" id="ARBA00022963"/>
    </source>
</evidence>
<dbReference type="Gene3D" id="3.60.60.30">
    <property type="match status" value="1"/>
</dbReference>
<reference evidence="8 9" key="1">
    <citation type="submission" date="2022-05" db="EMBL/GenBank/DDBJ databases">
        <authorList>
            <consortium name="Genoscope - CEA"/>
            <person name="William W."/>
        </authorList>
    </citation>
    <scope>NUCLEOTIDE SEQUENCE [LARGE SCALE GENOMIC DNA]</scope>
</reference>
<dbReference type="PANTHER" id="PTHR12370">
    <property type="entry name" value="PHOSPHOLIPASE B-RELATED"/>
    <property type="match status" value="1"/>
</dbReference>
<comment type="function">
    <text evidence="7">Putative phospholipase.</text>
</comment>
<evidence type="ECO:0000256" key="7">
    <source>
        <dbReference type="RuleBase" id="RU364138"/>
    </source>
</evidence>
<comment type="similarity">
    <text evidence="1 7">Belongs to the phospholipase B-like family.</text>
</comment>
<feature type="signal peptide" evidence="7">
    <location>
        <begin position="1"/>
        <end position="28"/>
    </location>
</feature>
<evidence type="ECO:0000313" key="8">
    <source>
        <dbReference type="EMBL" id="CAH3015882.1"/>
    </source>
</evidence>
<accession>A0ABN8LI66</accession>
<evidence type="ECO:0000256" key="5">
    <source>
        <dbReference type="ARBA" id="ARBA00023098"/>
    </source>
</evidence>
<dbReference type="Proteomes" id="UP001159427">
    <property type="component" value="Unassembled WGS sequence"/>
</dbReference>
<evidence type="ECO:0000313" key="9">
    <source>
        <dbReference type="Proteomes" id="UP001159427"/>
    </source>
</evidence>
<dbReference type="Pfam" id="PF04916">
    <property type="entry name" value="Phospholip_B"/>
    <property type="match status" value="1"/>
</dbReference>